<reference evidence="2" key="3">
    <citation type="submission" date="2015-06" db="UniProtKB">
        <authorList>
            <consortium name="EnsemblPlants"/>
        </authorList>
    </citation>
    <scope>IDENTIFICATION</scope>
    <source>
        <strain evidence="2">cv. Jemalong A17</strain>
    </source>
</reference>
<sequence length="81" mass="9534">MYSLSTLSSLYPRLMKKFPMRFLAYWGILNVDAANIKKDCPEEDFHVQRLARDATIFLAGILYFKYTLQQRQPPSIPQYIT</sequence>
<reference evidence="1 3" key="1">
    <citation type="journal article" date="2011" name="Nature">
        <title>The Medicago genome provides insight into the evolution of rhizobial symbioses.</title>
        <authorList>
            <person name="Young N.D."/>
            <person name="Debelle F."/>
            <person name="Oldroyd G.E."/>
            <person name="Geurts R."/>
            <person name="Cannon S.B."/>
            <person name="Udvardi M.K."/>
            <person name="Benedito V.A."/>
            <person name="Mayer K.F."/>
            <person name="Gouzy J."/>
            <person name="Schoof H."/>
            <person name="Van de Peer Y."/>
            <person name="Proost S."/>
            <person name="Cook D.R."/>
            <person name="Meyers B.C."/>
            <person name="Spannagl M."/>
            <person name="Cheung F."/>
            <person name="De Mita S."/>
            <person name="Krishnakumar V."/>
            <person name="Gundlach H."/>
            <person name="Zhou S."/>
            <person name="Mudge J."/>
            <person name="Bharti A.K."/>
            <person name="Murray J.D."/>
            <person name="Naoumkina M.A."/>
            <person name="Rosen B."/>
            <person name="Silverstein K.A."/>
            <person name="Tang H."/>
            <person name="Rombauts S."/>
            <person name="Zhao P.X."/>
            <person name="Zhou P."/>
            <person name="Barbe V."/>
            <person name="Bardou P."/>
            <person name="Bechner M."/>
            <person name="Bellec A."/>
            <person name="Berger A."/>
            <person name="Berges H."/>
            <person name="Bidwell S."/>
            <person name="Bisseling T."/>
            <person name="Choisne N."/>
            <person name="Couloux A."/>
            <person name="Denny R."/>
            <person name="Deshpande S."/>
            <person name="Dai X."/>
            <person name="Doyle J.J."/>
            <person name="Dudez A.M."/>
            <person name="Farmer A.D."/>
            <person name="Fouteau S."/>
            <person name="Franken C."/>
            <person name="Gibelin C."/>
            <person name="Gish J."/>
            <person name="Goldstein S."/>
            <person name="Gonzalez A.J."/>
            <person name="Green P.J."/>
            <person name="Hallab A."/>
            <person name="Hartog M."/>
            <person name="Hua A."/>
            <person name="Humphray S.J."/>
            <person name="Jeong D.H."/>
            <person name="Jing Y."/>
            <person name="Jocker A."/>
            <person name="Kenton S.M."/>
            <person name="Kim D.J."/>
            <person name="Klee K."/>
            <person name="Lai H."/>
            <person name="Lang C."/>
            <person name="Lin S."/>
            <person name="Macmil S.L."/>
            <person name="Magdelenat G."/>
            <person name="Matthews L."/>
            <person name="McCorrison J."/>
            <person name="Monaghan E.L."/>
            <person name="Mun J.H."/>
            <person name="Najar F.Z."/>
            <person name="Nicholson C."/>
            <person name="Noirot C."/>
            <person name="O'Bleness M."/>
            <person name="Paule C.R."/>
            <person name="Poulain J."/>
            <person name="Prion F."/>
            <person name="Qin B."/>
            <person name="Qu C."/>
            <person name="Retzel E.F."/>
            <person name="Riddle C."/>
            <person name="Sallet E."/>
            <person name="Samain S."/>
            <person name="Samson N."/>
            <person name="Sanders I."/>
            <person name="Saurat O."/>
            <person name="Scarpelli C."/>
            <person name="Schiex T."/>
            <person name="Segurens B."/>
            <person name="Severin A.J."/>
            <person name="Sherrier D.J."/>
            <person name="Shi R."/>
            <person name="Sims S."/>
            <person name="Singer S.R."/>
            <person name="Sinharoy S."/>
            <person name="Sterck L."/>
            <person name="Viollet A."/>
            <person name="Wang B.B."/>
            <person name="Wang K."/>
            <person name="Wang M."/>
            <person name="Wang X."/>
            <person name="Warfsmann J."/>
            <person name="Weissenbach J."/>
            <person name="White D.D."/>
            <person name="White J.D."/>
            <person name="Wiley G.B."/>
            <person name="Wincker P."/>
            <person name="Xing Y."/>
            <person name="Yang L."/>
            <person name="Yao Z."/>
            <person name="Ying F."/>
            <person name="Zhai J."/>
            <person name="Zhou L."/>
            <person name="Zuber A."/>
            <person name="Denarie J."/>
            <person name="Dixon R.A."/>
            <person name="May G.D."/>
            <person name="Schwartz D.C."/>
            <person name="Rogers J."/>
            <person name="Quetier F."/>
            <person name="Town C.D."/>
            <person name="Roe B.A."/>
        </authorList>
    </citation>
    <scope>NUCLEOTIDE SEQUENCE [LARGE SCALE GENOMIC DNA]</scope>
    <source>
        <strain evidence="1">A17</strain>
        <strain evidence="2 3">cv. Jemalong A17</strain>
    </source>
</reference>
<keyword evidence="3" id="KW-1185">Reference proteome</keyword>
<organism evidence="1 3">
    <name type="scientific">Medicago truncatula</name>
    <name type="common">Barrel medic</name>
    <name type="synonym">Medicago tribuloides</name>
    <dbReference type="NCBI Taxonomy" id="3880"/>
    <lineage>
        <taxon>Eukaryota</taxon>
        <taxon>Viridiplantae</taxon>
        <taxon>Streptophyta</taxon>
        <taxon>Embryophyta</taxon>
        <taxon>Tracheophyta</taxon>
        <taxon>Spermatophyta</taxon>
        <taxon>Magnoliopsida</taxon>
        <taxon>eudicotyledons</taxon>
        <taxon>Gunneridae</taxon>
        <taxon>Pentapetalae</taxon>
        <taxon>rosids</taxon>
        <taxon>fabids</taxon>
        <taxon>Fabales</taxon>
        <taxon>Fabaceae</taxon>
        <taxon>Papilionoideae</taxon>
        <taxon>50 kb inversion clade</taxon>
        <taxon>NPAAA clade</taxon>
        <taxon>Hologalegina</taxon>
        <taxon>IRL clade</taxon>
        <taxon>Trifolieae</taxon>
        <taxon>Medicago</taxon>
    </lineage>
</organism>
<evidence type="ECO:0000313" key="2">
    <source>
        <dbReference type="EnsemblPlants" id="KEH16002"/>
    </source>
</evidence>
<evidence type="ECO:0000313" key="3">
    <source>
        <dbReference type="Proteomes" id="UP000002051"/>
    </source>
</evidence>
<dbReference type="EnsemblPlants" id="KEH16002">
    <property type="protein sequence ID" value="KEH16002"/>
    <property type="gene ID" value="MTR_0389s0030"/>
</dbReference>
<dbReference type="Proteomes" id="UP000002051">
    <property type="component" value="Unassembled WGS sequence"/>
</dbReference>
<accession>A0A072TF53</accession>
<evidence type="ECO:0000313" key="1">
    <source>
        <dbReference type="EMBL" id="KEH16002.1"/>
    </source>
</evidence>
<gene>
    <name evidence="1" type="ORF">MTR_0389s0030</name>
</gene>
<name>A0A072TF53_MEDTR</name>
<dbReference type="EMBL" id="KL403114">
    <property type="protein sequence ID" value="KEH16002.1"/>
    <property type="molecule type" value="Genomic_DNA"/>
</dbReference>
<reference evidence="1 3" key="2">
    <citation type="journal article" date="2014" name="BMC Genomics">
        <title>An improved genome release (version Mt4.0) for the model legume Medicago truncatula.</title>
        <authorList>
            <person name="Tang H."/>
            <person name="Krishnakumar V."/>
            <person name="Bidwell S."/>
            <person name="Rosen B."/>
            <person name="Chan A."/>
            <person name="Zhou S."/>
            <person name="Gentzbittel L."/>
            <person name="Childs K.L."/>
            <person name="Yandell M."/>
            <person name="Gundlach H."/>
            <person name="Mayer K.F."/>
            <person name="Schwartz D.C."/>
            <person name="Town C.D."/>
        </authorList>
    </citation>
    <scope>GENOME REANNOTATION</scope>
    <source>
        <strain evidence="1">A17</strain>
        <strain evidence="2 3">cv. Jemalong A17</strain>
    </source>
</reference>
<protein>
    <submittedName>
        <fullName evidence="1 2">Uncharacterized protein</fullName>
    </submittedName>
</protein>
<dbReference type="AlphaFoldDB" id="A0A072TF53"/>
<dbReference type="HOGENOM" id="CLU_2577554_0_0_1"/>
<proteinExistence type="predicted"/>